<dbReference type="InterPro" id="IPR000602">
    <property type="entry name" value="Glyco_hydro_38_N"/>
</dbReference>
<dbReference type="GO" id="GO:0006013">
    <property type="term" value="P:mannose metabolic process"/>
    <property type="evidence" value="ECO:0007669"/>
    <property type="project" value="InterPro"/>
</dbReference>
<accession>A0A8S1F4C5</accession>
<dbReference type="SUPFAM" id="SSF88688">
    <property type="entry name" value="Families 57/38 glycoside transferase middle domain"/>
    <property type="match status" value="1"/>
</dbReference>
<evidence type="ECO:0000259" key="8">
    <source>
        <dbReference type="SMART" id="SM00872"/>
    </source>
</evidence>
<dbReference type="GO" id="GO:0000139">
    <property type="term" value="C:Golgi membrane"/>
    <property type="evidence" value="ECO:0007669"/>
    <property type="project" value="TreeGrafter"/>
</dbReference>
<dbReference type="Pfam" id="PF07748">
    <property type="entry name" value="Glyco_hydro_38C"/>
    <property type="match status" value="1"/>
</dbReference>
<reference evidence="9 10" key="1">
    <citation type="submission" date="2020-04" db="EMBL/GenBank/DDBJ databases">
        <authorList>
            <person name="Laetsch R D."/>
            <person name="Stevens L."/>
            <person name="Kumar S."/>
            <person name="Blaxter L. M."/>
        </authorList>
    </citation>
    <scope>NUCLEOTIDE SEQUENCE [LARGE SCALE GENOMIC DNA]</scope>
</reference>
<keyword evidence="4 6" id="KW-0862">Zinc</keyword>
<feature type="transmembrane region" description="Helical" evidence="7">
    <location>
        <begin position="21"/>
        <end position="37"/>
    </location>
</feature>
<proteinExistence type="inferred from homology"/>
<comment type="cofactor">
    <cofactor evidence="6">
        <name>Zn(2+)</name>
        <dbReference type="ChEBI" id="CHEBI:29105"/>
    </cofactor>
    <text evidence="6">Binds 1 zinc ion per subunit.</text>
</comment>
<dbReference type="Gene3D" id="1.20.1270.50">
    <property type="entry name" value="Glycoside hydrolase family 38, central domain"/>
    <property type="match status" value="1"/>
</dbReference>
<dbReference type="Gene3D" id="2.60.40.1180">
    <property type="entry name" value="Golgi alpha-mannosidase II"/>
    <property type="match status" value="1"/>
</dbReference>
<keyword evidence="7" id="KW-0472">Membrane</keyword>
<dbReference type="InterPro" id="IPR027291">
    <property type="entry name" value="Glyco_hydro_38_N_sf"/>
</dbReference>
<dbReference type="InterPro" id="IPR011682">
    <property type="entry name" value="Glyco_hydro_38_C"/>
</dbReference>
<dbReference type="Pfam" id="PF09261">
    <property type="entry name" value="Alpha-mann_mid"/>
    <property type="match status" value="1"/>
</dbReference>
<dbReference type="PANTHER" id="PTHR11607">
    <property type="entry name" value="ALPHA-MANNOSIDASE"/>
    <property type="match status" value="1"/>
</dbReference>
<dbReference type="SUPFAM" id="SSF88713">
    <property type="entry name" value="Glycoside hydrolase/deacetylase"/>
    <property type="match status" value="1"/>
</dbReference>
<keyword evidence="7" id="KW-1133">Transmembrane helix</keyword>
<dbReference type="OrthoDB" id="10261055at2759"/>
<dbReference type="EC" id="3.2.1.-" evidence="6"/>
<protein>
    <recommendedName>
        <fullName evidence="6">Alpha-mannosidase</fullName>
        <ecNumber evidence="6">3.2.1.-</ecNumber>
    </recommendedName>
</protein>
<comment type="caution">
    <text evidence="9">The sequence shown here is derived from an EMBL/GenBank/DDBJ whole genome shotgun (WGS) entry which is preliminary data.</text>
</comment>
<dbReference type="GO" id="GO:0006491">
    <property type="term" value="P:N-glycan processing"/>
    <property type="evidence" value="ECO:0007669"/>
    <property type="project" value="TreeGrafter"/>
</dbReference>
<dbReference type="PANTHER" id="PTHR11607:SF71">
    <property type="entry name" value="ALPHA-MANNOSIDASE"/>
    <property type="match status" value="1"/>
</dbReference>
<dbReference type="SUPFAM" id="SSF74650">
    <property type="entry name" value="Galactose mutarotase-like"/>
    <property type="match status" value="1"/>
</dbReference>
<feature type="domain" description="Glycoside hydrolase family 38 central" evidence="8">
    <location>
        <begin position="427"/>
        <end position="500"/>
    </location>
</feature>
<dbReference type="InterPro" id="IPR011330">
    <property type="entry name" value="Glyco_hydro/deAcase_b/a-brl"/>
</dbReference>
<dbReference type="InterPro" id="IPR028995">
    <property type="entry name" value="Glyco_hydro_57/38_cen_sf"/>
</dbReference>
<evidence type="ECO:0000313" key="10">
    <source>
        <dbReference type="Proteomes" id="UP000494206"/>
    </source>
</evidence>
<evidence type="ECO:0000256" key="7">
    <source>
        <dbReference type="SAM" id="Phobius"/>
    </source>
</evidence>
<sequence length="1021" mass="117099">MGVSRKLTSIRRRIVNNSRTILIYAIVLASTFCLAYYRRISYERVISRRFPFQLPVDYYESNVEPIKEPKTDYNTFELFKTVVGLRKSEVYRKNSTSHGKLKVFVLPFTHVDPGWLRTFDSYSADTNAILTNMHNFMTKHEKMRFMWAEFVFFERWFRVQDETVRDDVRRLVADGRLELVTGSWVMTDEANAWFPVSVDNIIEGFDFIRKEFRTKPSAIWSNDPFGYSNSIPYLFRKAGLRRSVINRIHHTLKRALQAHHAIPFRWRQYFDRNGDSDVLTHVLPYTHYDILNSCGPDPNACCEFDFKRMTKWQCGGVSTVAITARNVASKASTLVGQLELMADMYEAPAILMMHGDDFRYDQLDEWHQQHDNLAPLFDEINKGDRVEIRFGTFDDYFNALEVHYNQSGTQPPTLSGDFFPYMCALGDYWTGYYTTRPFYKRQGRELHNLIRTADLLSALHGGYSSQVLQLARRNLSLFQHHDAITGTSKVSVMKDYSHLLHSSIIAVKEEIEKIEKIRIEKYPRKQFETETQELLKIEDEMTLSIFNSLMVTVDEVITVRVDTVDIQVVDENGKIVRAQIEPFVEKGKLVKSDFWLVFAASLKPLTYTNFVLRKIVNARESTKICEVSTRNEFRDKLESQIHSIFSVQIESNHSLETDFLKTEHSDVTGLVRSAILPLADSNKKRTSLAQKFVTYKGASGGAYLMRVSAAEFYLPKSSPEFHYYARGPIRQSTHLFAELIYQRTSLKNVQGFAGRQLDIEMRVDIVTQQNLEMMVRFETDSPGVVGFADSVGLQLLKRDVNKNLPVAANFYPMPSSAAVQYDDVRVTVSSNVEHGVRFNENGGIEINIDRILNQDDGKGLGNGDDSIPIDLFPVDMRFSVLVETGLARIDATQHSTSHSAFGHRSVQNLIYPPLVATHSSTARKPFDVFAELPCDLQLLTIRPISDNRKLLTLFRHGIVQTDQDCSTNFVTAFTQLLHKINAKKVQQTDLSGVSAISDVQNIEDYHPIPPKPFDFLSLIIF</sequence>
<dbReference type="EMBL" id="CADEPM010000006">
    <property type="protein sequence ID" value="CAB3407401.1"/>
    <property type="molecule type" value="Genomic_DNA"/>
</dbReference>
<dbReference type="GO" id="GO:0046872">
    <property type="term" value="F:metal ion binding"/>
    <property type="evidence" value="ECO:0007669"/>
    <property type="project" value="UniProtKB-KW"/>
</dbReference>
<keyword evidence="2 6" id="KW-0479">Metal-binding</keyword>
<dbReference type="InterPro" id="IPR015341">
    <property type="entry name" value="Glyco_hydro_38_cen"/>
</dbReference>
<evidence type="ECO:0000256" key="5">
    <source>
        <dbReference type="ARBA" id="ARBA00023295"/>
    </source>
</evidence>
<dbReference type="GO" id="GO:0004559">
    <property type="term" value="F:alpha-mannosidase activity"/>
    <property type="evidence" value="ECO:0007669"/>
    <property type="project" value="InterPro"/>
</dbReference>
<dbReference type="Gene3D" id="2.70.98.30">
    <property type="entry name" value="Golgi alpha-mannosidase II, domain 4"/>
    <property type="match status" value="1"/>
</dbReference>
<keyword evidence="5 6" id="KW-0326">Glycosidase</keyword>
<dbReference type="Proteomes" id="UP000494206">
    <property type="component" value="Unassembled WGS sequence"/>
</dbReference>
<dbReference type="SMART" id="SM00872">
    <property type="entry name" value="Alpha-mann_mid"/>
    <property type="match status" value="1"/>
</dbReference>
<evidence type="ECO:0000256" key="6">
    <source>
        <dbReference type="RuleBase" id="RU361199"/>
    </source>
</evidence>
<keyword evidence="7" id="KW-0812">Transmembrane</keyword>
<dbReference type="InterPro" id="IPR050843">
    <property type="entry name" value="Glycosyl_Hydrlase_38"/>
</dbReference>
<dbReference type="Pfam" id="PF01074">
    <property type="entry name" value="Glyco_hydro_38N"/>
    <property type="match status" value="1"/>
</dbReference>
<dbReference type="AlphaFoldDB" id="A0A8S1F4C5"/>
<evidence type="ECO:0000313" key="9">
    <source>
        <dbReference type="EMBL" id="CAB3407401.1"/>
    </source>
</evidence>
<name>A0A8S1F4C5_9PELO</name>
<dbReference type="GO" id="GO:0030246">
    <property type="term" value="F:carbohydrate binding"/>
    <property type="evidence" value="ECO:0007669"/>
    <property type="project" value="InterPro"/>
</dbReference>
<organism evidence="9 10">
    <name type="scientific">Caenorhabditis bovis</name>
    <dbReference type="NCBI Taxonomy" id="2654633"/>
    <lineage>
        <taxon>Eukaryota</taxon>
        <taxon>Metazoa</taxon>
        <taxon>Ecdysozoa</taxon>
        <taxon>Nematoda</taxon>
        <taxon>Chromadorea</taxon>
        <taxon>Rhabditida</taxon>
        <taxon>Rhabditina</taxon>
        <taxon>Rhabditomorpha</taxon>
        <taxon>Rhabditoidea</taxon>
        <taxon>Rhabditidae</taxon>
        <taxon>Peloderinae</taxon>
        <taxon>Caenorhabditis</taxon>
    </lineage>
</organism>
<evidence type="ECO:0000256" key="1">
    <source>
        <dbReference type="ARBA" id="ARBA00009792"/>
    </source>
</evidence>
<dbReference type="InterPro" id="IPR037094">
    <property type="entry name" value="Glyco_hydro_38_cen_sf"/>
</dbReference>
<keyword evidence="3 6" id="KW-0378">Hydrolase</keyword>
<dbReference type="InterPro" id="IPR013780">
    <property type="entry name" value="Glyco_hydro_b"/>
</dbReference>
<dbReference type="InterPro" id="IPR011013">
    <property type="entry name" value="Gal_mutarotase_sf_dom"/>
</dbReference>
<dbReference type="FunFam" id="3.20.110.10:FF:000010">
    <property type="entry name" value="Alpha-mannosidase"/>
    <property type="match status" value="1"/>
</dbReference>
<evidence type="ECO:0000256" key="3">
    <source>
        <dbReference type="ARBA" id="ARBA00022801"/>
    </source>
</evidence>
<comment type="similarity">
    <text evidence="1 6">Belongs to the glycosyl hydrolase 38 family.</text>
</comment>
<gene>
    <name evidence="9" type="ORF">CBOVIS_LOCUS9337</name>
</gene>
<evidence type="ECO:0000256" key="4">
    <source>
        <dbReference type="ARBA" id="ARBA00022833"/>
    </source>
</evidence>
<keyword evidence="10" id="KW-1185">Reference proteome</keyword>
<dbReference type="Gene3D" id="3.20.110.10">
    <property type="entry name" value="Glycoside hydrolase 38, N terminal domain"/>
    <property type="match status" value="1"/>
</dbReference>
<evidence type="ECO:0000256" key="2">
    <source>
        <dbReference type="ARBA" id="ARBA00022723"/>
    </source>
</evidence>